<name>A0A1I0XH52_9BACI</name>
<dbReference type="Proteomes" id="UP000198642">
    <property type="component" value="Unassembled WGS sequence"/>
</dbReference>
<evidence type="ECO:0000313" key="1">
    <source>
        <dbReference type="EMBL" id="SFA99273.1"/>
    </source>
</evidence>
<protein>
    <submittedName>
        <fullName evidence="1">Transposase</fullName>
    </submittedName>
</protein>
<dbReference type="AlphaFoldDB" id="A0A1I0XH52"/>
<sequence>MVVVNPMKVKRSKKLDDDSPMKNDTNNAKVIAEVIRDGRYHEPTLPVDVYDSGEYISIKAQIHNALDRYFPEFLNLFKDWTGKAALHLLESGYLPKDIRKTSEDDLLSDVKQVAKRGVGIKRIQALKQALKTVSALQWDYVWHVRKFVI</sequence>
<proteinExistence type="predicted"/>
<evidence type="ECO:0000313" key="2">
    <source>
        <dbReference type="Proteomes" id="UP000198642"/>
    </source>
</evidence>
<dbReference type="EMBL" id="FOJW01000005">
    <property type="protein sequence ID" value="SFA99273.1"/>
    <property type="molecule type" value="Genomic_DNA"/>
</dbReference>
<organism evidence="1 2">
    <name type="scientific">Lentibacillus halodurans</name>
    <dbReference type="NCBI Taxonomy" id="237679"/>
    <lineage>
        <taxon>Bacteria</taxon>
        <taxon>Bacillati</taxon>
        <taxon>Bacillota</taxon>
        <taxon>Bacilli</taxon>
        <taxon>Bacillales</taxon>
        <taxon>Bacillaceae</taxon>
        <taxon>Lentibacillus</taxon>
    </lineage>
</organism>
<accession>A0A1I0XH52</accession>
<reference evidence="1 2" key="1">
    <citation type="submission" date="2016-10" db="EMBL/GenBank/DDBJ databases">
        <authorList>
            <person name="de Groot N.N."/>
        </authorList>
    </citation>
    <scope>NUCLEOTIDE SEQUENCE [LARGE SCALE GENOMIC DNA]</scope>
    <source>
        <strain evidence="1 2">CGMCC 1.3702</strain>
    </source>
</reference>
<dbReference type="STRING" id="237679.SAMN04488072_1052"/>
<gene>
    <name evidence="1" type="ORF">SAMN04488072_1052</name>
</gene>
<keyword evidence="2" id="KW-1185">Reference proteome</keyword>